<gene>
    <name evidence="2" type="ORF">CLV70_106129</name>
</gene>
<reference evidence="2 3" key="1">
    <citation type="submission" date="2018-03" db="EMBL/GenBank/DDBJ databases">
        <title>Genomic Encyclopedia of Archaeal and Bacterial Type Strains, Phase II (KMG-II): from individual species to whole genera.</title>
        <authorList>
            <person name="Goeker M."/>
        </authorList>
    </citation>
    <scope>NUCLEOTIDE SEQUENCE [LARGE SCALE GENOMIC DNA]</scope>
    <source>
        <strain evidence="2 3">DSM 45348</strain>
    </source>
</reference>
<dbReference type="Proteomes" id="UP000239209">
    <property type="component" value="Unassembled WGS sequence"/>
</dbReference>
<feature type="domain" description="SnoaL-like" evidence="1">
    <location>
        <begin position="8"/>
        <end position="115"/>
    </location>
</feature>
<dbReference type="GO" id="GO:0016853">
    <property type="term" value="F:isomerase activity"/>
    <property type="evidence" value="ECO:0007669"/>
    <property type="project" value="UniProtKB-KW"/>
</dbReference>
<dbReference type="InterPro" id="IPR032710">
    <property type="entry name" value="NTF2-like_dom_sf"/>
</dbReference>
<dbReference type="InterPro" id="IPR037401">
    <property type="entry name" value="SnoaL-like"/>
</dbReference>
<dbReference type="SUPFAM" id="SSF54427">
    <property type="entry name" value="NTF2-like"/>
    <property type="match status" value="1"/>
</dbReference>
<accession>A0A2T0S7M0</accession>
<evidence type="ECO:0000313" key="2">
    <source>
        <dbReference type="EMBL" id="PRY29412.1"/>
    </source>
</evidence>
<dbReference type="OrthoDB" id="6692273at2"/>
<sequence>MTDNVELAREWISAYNTHDSARLAALMTEDGEVLIPAMNVAQGPAWDKTAATAVSLVDGHTIEVKRIIASGDAVAIEMLWHAISRGGPGMAPAGERVEMENCIVLSFRDGRISRYVEYIGRYEGINLEIVAGRMLQKPQPAA</sequence>
<comment type="caution">
    <text evidence="2">The sequence shown here is derived from an EMBL/GenBank/DDBJ whole genome shotgun (WGS) entry which is preliminary data.</text>
</comment>
<dbReference type="Pfam" id="PF12680">
    <property type="entry name" value="SnoaL_2"/>
    <property type="match status" value="1"/>
</dbReference>
<dbReference type="AlphaFoldDB" id="A0A2T0S7M0"/>
<dbReference type="EMBL" id="PVZG01000006">
    <property type="protein sequence ID" value="PRY29412.1"/>
    <property type="molecule type" value="Genomic_DNA"/>
</dbReference>
<protein>
    <submittedName>
        <fullName evidence="2">Ketosteroid isomerase-like protein</fullName>
    </submittedName>
</protein>
<dbReference type="Gene3D" id="3.10.450.50">
    <property type="match status" value="1"/>
</dbReference>
<dbReference type="RefSeq" id="WP_106127065.1">
    <property type="nucleotide sequence ID" value="NZ_PVZG01000006.1"/>
</dbReference>
<organism evidence="2 3">
    <name type="scientific">Pseudosporangium ferrugineum</name>
    <dbReference type="NCBI Taxonomy" id="439699"/>
    <lineage>
        <taxon>Bacteria</taxon>
        <taxon>Bacillati</taxon>
        <taxon>Actinomycetota</taxon>
        <taxon>Actinomycetes</taxon>
        <taxon>Micromonosporales</taxon>
        <taxon>Micromonosporaceae</taxon>
        <taxon>Pseudosporangium</taxon>
    </lineage>
</organism>
<evidence type="ECO:0000259" key="1">
    <source>
        <dbReference type="Pfam" id="PF12680"/>
    </source>
</evidence>
<keyword evidence="2" id="KW-0413">Isomerase</keyword>
<evidence type="ECO:0000313" key="3">
    <source>
        <dbReference type="Proteomes" id="UP000239209"/>
    </source>
</evidence>
<name>A0A2T0S7M0_9ACTN</name>
<proteinExistence type="predicted"/>
<keyword evidence="3" id="KW-1185">Reference proteome</keyword>